<dbReference type="AlphaFoldDB" id="A0A420N722"/>
<protein>
    <submittedName>
        <fullName evidence="1">Uncharacterized protein</fullName>
    </submittedName>
</protein>
<reference evidence="1 2" key="1">
    <citation type="journal article" date="2018" name="Sci. Rep.">
        <title>Characterisation of pathogen-specific regions and novel effector candidates in Fusarium oxysporum f. sp. cepae.</title>
        <authorList>
            <person name="Armitage A.D."/>
            <person name="Taylor A."/>
            <person name="Sobczyk M.K."/>
            <person name="Baxter L."/>
            <person name="Greenfield B.P."/>
            <person name="Bates H.J."/>
            <person name="Wilson F."/>
            <person name="Jackson A.C."/>
            <person name="Ott S."/>
            <person name="Harrison R.J."/>
            <person name="Clarkson J.P."/>
        </authorList>
    </citation>
    <scope>NUCLEOTIDE SEQUENCE [LARGE SCALE GENOMIC DNA]</scope>
    <source>
        <strain evidence="1 2">Fo_A13</strain>
    </source>
</reference>
<proteinExistence type="predicted"/>
<dbReference type="EMBL" id="MRCX01000056">
    <property type="protein sequence ID" value="RKK75993.1"/>
    <property type="molecule type" value="Genomic_DNA"/>
</dbReference>
<dbReference type="Proteomes" id="UP000285084">
    <property type="component" value="Unassembled WGS sequence"/>
</dbReference>
<evidence type="ECO:0000313" key="2">
    <source>
        <dbReference type="Proteomes" id="UP000285084"/>
    </source>
</evidence>
<evidence type="ECO:0000313" key="1">
    <source>
        <dbReference type="EMBL" id="RKK75993.1"/>
    </source>
</evidence>
<organism evidence="1 2">
    <name type="scientific">Fusarium oxysporum</name>
    <name type="common">Fusarium vascular wilt</name>
    <dbReference type="NCBI Taxonomy" id="5507"/>
    <lineage>
        <taxon>Eukaryota</taxon>
        <taxon>Fungi</taxon>
        <taxon>Dikarya</taxon>
        <taxon>Ascomycota</taxon>
        <taxon>Pezizomycotina</taxon>
        <taxon>Sordariomycetes</taxon>
        <taxon>Hypocreomycetidae</taxon>
        <taxon>Hypocreales</taxon>
        <taxon>Nectriaceae</taxon>
        <taxon>Fusarium</taxon>
        <taxon>Fusarium oxysporum species complex</taxon>
    </lineage>
</organism>
<comment type="caution">
    <text evidence="1">The sequence shown here is derived from an EMBL/GenBank/DDBJ whole genome shotgun (WGS) entry which is preliminary data.</text>
</comment>
<accession>A0A420N722</accession>
<gene>
    <name evidence="1" type="ORF">BFJ69_g7323</name>
</gene>
<sequence>MGMSEKTNTLMADPPVEVSEAESQVLSRSSIWLYRLRRWGLETRGMQAVPIEERTDTRFINIFFMWFTMNVNVLPQVWGMHLRTYKC</sequence>
<name>A0A420N722_FUSOX</name>